<keyword evidence="6" id="KW-1185">Reference proteome</keyword>
<feature type="binding site" evidence="3">
    <location>
        <position position="25"/>
    </location>
    <ligand>
        <name>FAD</name>
        <dbReference type="ChEBI" id="CHEBI:57692"/>
    </ligand>
</feature>
<keyword evidence="5" id="KW-0456">Lyase</keyword>
<proteinExistence type="predicted"/>
<evidence type="ECO:0000313" key="6">
    <source>
        <dbReference type="Proteomes" id="UP000285530"/>
    </source>
</evidence>
<dbReference type="SUPFAM" id="SSF48173">
    <property type="entry name" value="Cryptochrome/photolyase FAD-binding domain"/>
    <property type="match status" value="1"/>
</dbReference>
<feature type="binding site" evidence="3">
    <location>
        <position position="74"/>
    </location>
    <ligand>
        <name>FAD</name>
        <dbReference type="ChEBI" id="CHEBI:57692"/>
    </ligand>
</feature>
<evidence type="ECO:0000313" key="5">
    <source>
        <dbReference type="EMBL" id="RJL06169.1"/>
    </source>
</evidence>
<dbReference type="GO" id="GO:0005737">
    <property type="term" value="C:cytoplasm"/>
    <property type="evidence" value="ECO:0007669"/>
    <property type="project" value="TreeGrafter"/>
</dbReference>
<dbReference type="GO" id="GO:0003677">
    <property type="term" value="F:DNA binding"/>
    <property type="evidence" value="ECO:0007669"/>
    <property type="project" value="TreeGrafter"/>
</dbReference>
<accession>A0A418ZZX6</accession>
<dbReference type="Gene3D" id="1.10.579.10">
    <property type="entry name" value="DNA Cyclobutane Dipyrimidine Photolyase, subunit A, domain 3"/>
    <property type="match status" value="1"/>
</dbReference>
<dbReference type="PANTHER" id="PTHR11455:SF18">
    <property type="entry name" value="SI:CH1073-390K14.1"/>
    <property type="match status" value="1"/>
</dbReference>
<dbReference type="GO" id="GO:0003904">
    <property type="term" value="F:deoxyribodipyrimidine photo-lyase activity"/>
    <property type="evidence" value="ECO:0007669"/>
    <property type="project" value="TreeGrafter"/>
</dbReference>
<keyword evidence="2 3" id="KW-0274">FAD</keyword>
<dbReference type="GO" id="GO:0043153">
    <property type="term" value="P:entrainment of circadian clock by photoperiod"/>
    <property type="evidence" value="ECO:0007669"/>
    <property type="project" value="TreeGrafter"/>
</dbReference>
<dbReference type="AlphaFoldDB" id="A0A418ZZX6"/>
<comment type="caution">
    <text evidence="5">The sequence shown here is derived from an EMBL/GenBank/DDBJ whole genome shotgun (WGS) entry which is preliminary data.</text>
</comment>
<evidence type="ECO:0000256" key="3">
    <source>
        <dbReference type="PIRSR" id="PIRSR602081-1"/>
    </source>
</evidence>
<dbReference type="InterPro" id="IPR002081">
    <property type="entry name" value="Cryptochrome/DNA_photolyase_1"/>
</dbReference>
<dbReference type="Proteomes" id="UP000285530">
    <property type="component" value="Unassembled WGS sequence"/>
</dbReference>
<dbReference type="RefSeq" id="WP_119885414.1">
    <property type="nucleotide sequence ID" value="NZ_CP067169.1"/>
</dbReference>
<gene>
    <name evidence="5" type="ORF">D3P06_04485</name>
</gene>
<dbReference type="OrthoDB" id="9772484at2"/>
<dbReference type="PANTHER" id="PTHR11455">
    <property type="entry name" value="CRYPTOCHROME"/>
    <property type="match status" value="1"/>
</dbReference>
<dbReference type="GO" id="GO:0071949">
    <property type="term" value="F:FAD binding"/>
    <property type="evidence" value="ECO:0007669"/>
    <property type="project" value="TreeGrafter"/>
</dbReference>
<evidence type="ECO:0000259" key="4">
    <source>
        <dbReference type="Pfam" id="PF03441"/>
    </source>
</evidence>
<sequence length="394" mass="43725">MTPRPTRAAGLDHLAAFAPRMGSGYAHRRGDDLGPGRHRFVSTLSPWLRRRLVTEPEVIRTAIDHHGPDRAAKFIQEVFWRGYFKGWLEHHPDVWHQYRQGLDRDLQDMTGDVAARAGAVMQGRCGIGCMDHWADELVRTGYLHNHARMWFASIWIFTLRLPWRVGADFFMRHLLDGDAASNTLSWRWVAGLHTNGRPYLADPRVIARHTEGRFGEGLDLVAEADPLPQDIDFAAARRPLQAAPPVPQDGPAILLIGDDDCGPAMAGPDLRGCALLRAGQGRSPGPVAAPVLAFDEGALADAGARLDLPLHHPHDATALADWAEAQGARMIVMARMPVGPCRDWLEAARPVLEERGIALHDQLRDWDRAVWPEARAGFFRLAKRIPAVLDQLDG</sequence>
<comment type="cofactor">
    <cofactor evidence="3">
        <name>FAD</name>
        <dbReference type="ChEBI" id="CHEBI:57692"/>
    </cofactor>
    <text evidence="3">Binds 1 FAD per subunit.</text>
</comment>
<feature type="domain" description="Cryptochrome/DNA photolyase FAD-binding" evidence="4">
    <location>
        <begin position="74"/>
        <end position="205"/>
    </location>
</feature>
<evidence type="ECO:0000256" key="2">
    <source>
        <dbReference type="ARBA" id="ARBA00022827"/>
    </source>
</evidence>
<feature type="binding site" evidence="3">
    <location>
        <begin position="176"/>
        <end position="178"/>
    </location>
    <ligand>
        <name>FAD</name>
        <dbReference type="ChEBI" id="CHEBI:57692"/>
    </ligand>
</feature>
<protein>
    <submittedName>
        <fullName evidence="5">Deoxyribodipyrimidine photolyase</fullName>
    </submittedName>
</protein>
<feature type="binding site" evidence="3">
    <location>
        <begin position="77"/>
        <end position="84"/>
    </location>
    <ligand>
        <name>FAD</name>
        <dbReference type="ChEBI" id="CHEBI:57692"/>
    </ligand>
</feature>
<dbReference type="Pfam" id="PF03441">
    <property type="entry name" value="FAD_binding_7"/>
    <property type="match status" value="1"/>
</dbReference>
<reference evidence="5 6" key="1">
    <citation type="submission" date="2018-09" db="EMBL/GenBank/DDBJ databases">
        <title>Paracoccus onubensis nov. sp. a moderate halophilic bacterium isolated from Gruta de las Maravillas (Aracena, Spain).</title>
        <authorList>
            <person name="Jurado V."/>
            <person name="Gutierrez-Patricio S."/>
            <person name="Gonzalez-Pimentel J.L."/>
            <person name="Laiz L."/>
            <person name="Saiz-Jimenez C."/>
        </authorList>
    </citation>
    <scope>NUCLEOTIDE SEQUENCE [LARGE SCALE GENOMIC DNA]</scope>
    <source>
        <strain evidence="5 6">DSM 19484</strain>
    </source>
</reference>
<evidence type="ECO:0000256" key="1">
    <source>
        <dbReference type="ARBA" id="ARBA00022630"/>
    </source>
</evidence>
<name>A0A418ZZX6_9RHOB</name>
<dbReference type="InterPro" id="IPR005101">
    <property type="entry name" value="Cryptochr/Photolyase_FAD-bd"/>
</dbReference>
<dbReference type="InterPro" id="IPR036134">
    <property type="entry name" value="Crypto/Photolyase_FAD-like_sf"/>
</dbReference>
<keyword evidence="1 3" id="KW-0285">Flavoprotein</keyword>
<dbReference type="Gene3D" id="1.25.40.80">
    <property type="match status" value="1"/>
</dbReference>
<organism evidence="5 6">
    <name type="scientific">Paracoccus aestuarii</name>
    <dbReference type="NCBI Taxonomy" id="453842"/>
    <lineage>
        <taxon>Bacteria</taxon>
        <taxon>Pseudomonadati</taxon>
        <taxon>Pseudomonadota</taxon>
        <taxon>Alphaproteobacteria</taxon>
        <taxon>Rhodobacterales</taxon>
        <taxon>Paracoccaceae</taxon>
        <taxon>Paracoccus</taxon>
    </lineage>
</organism>
<dbReference type="GO" id="GO:0032922">
    <property type="term" value="P:circadian regulation of gene expression"/>
    <property type="evidence" value="ECO:0007669"/>
    <property type="project" value="TreeGrafter"/>
</dbReference>
<dbReference type="EMBL" id="QZEV01000012">
    <property type="protein sequence ID" value="RJL06169.1"/>
    <property type="molecule type" value="Genomic_DNA"/>
</dbReference>